<organism evidence="1">
    <name type="scientific">Arundo donax</name>
    <name type="common">Giant reed</name>
    <name type="synonym">Donax arundinaceus</name>
    <dbReference type="NCBI Taxonomy" id="35708"/>
    <lineage>
        <taxon>Eukaryota</taxon>
        <taxon>Viridiplantae</taxon>
        <taxon>Streptophyta</taxon>
        <taxon>Embryophyta</taxon>
        <taxon>Tracheophyta</taxon>
        <taxon>Spermatophyta</taxon>
        <taxon>Magnoliopsida</taxon>
        <taxon>Liliopsida</taxon>
        <taxon>Poales</taxon>
        <taxon>Poaceae</taxon>
        <taxon>PACMAD clade</taxon>
        <taxon>Arundinoideae</taxon>
        <taxon>Arundineae</taxon>
        <taxon>Arundo</taxon>
    </lineage>
</organism>
<dbReference type="PANTHER" id="PTHR48040:SF35">
    <property type="entry name" value="ABC TRANSPORTER G FAMILY MEMBER 39-LIKE"/>
    <property type="match status" value="1"/>
</dbReference>
<sequence>MFCRVGIELPKMEVRYENLNVEAEAYVGSRGLPTIFNTYANVLEVRSSQGLTDSHCLCLELFPKKKLLHQNSDRNPVCQIHSGKEIM</sequence>
<dbReference type="PANTHER" id="PTHR48040">
    <property type="entry name" value="PLEIOTROPIC DRUG RESISTANCE PROTEIN 1-LIKE ISOFORM X1"/>
    <property type="match status" value="1"/>
</dbReference>
<dbReference type="AlphaFoldDB" id="A0A0A9BVX2"/>
<proteinExistence type="predicted"/>
<dbReference type="EMBL" id="GBRH01229731">
    <property type="protein sequence ID" value="JAD68164.1"/>
    <property type="molecule type" value="Transcribed_RNA"/>
</dbReference>
<protein>
    <submittedName>
        <fullName evidence="1">Uncharacterized protein</fullName>
    </submittedName>
</protein>
<reference evidence="1" key="2">
    <citation type="journal article" date="2015" name="Data Brief">
        <title>Shoot transcriptome of the giant reed, Arundo donax.</title>
        <authorList>
            <person name="Barrero R.A."/>
            <person name="Guerrero F.D."/>
            <person name="Moolhuijzen P."/>
            <person name="Goolsby J.A."/>
            <person name="Tidwell J."/>
            <person name="Bellgard S.E."/>
            <person name="Bellgard M.I."/>
        </authorList>
    </citation>
    <scope>NUCLEOTIDE SEQUENCE</scope>
    <source>
        <tissue evidence="1">Shoot tissue taken approximately 20 cm above the soil surface</tissue>
    </source>
</reference>
<name>A0A0A9BVX2_ARUDO</name>
<evidence type="ECO:0000313" key="1">
    <source>
        <dbReference type="EMBL" id="JAD68164.1"/>
    </source>
</evidence>
<accession>A0A0A9BVX2</accession>
<reference evidence="1" key="1">
    <citation type="submission" date="2014-09" db="EMBL/GenBank/DDBJ databases">
        <authorList>
            <person name="Magalhaes I.L.F."/>
            <person name="Oliveira U."/>
            <person name="Santos F.R."/>
            <person name="Vidigal T.H.D.A."/>
            <person name="Brescovit A.D."/>
            <person name="Santos A.J."/>
        </authorList>
    </citation>
    <scope>NUCLEOTIDE SEQUENCE</scope>
    <source>
        <tissue evidence="1">Shoot tissue taken approximately 20 cm above the soil surface</tissue>
    </source>
</reference>